<feature type="transmembrane region" description="Helical" evidence="7">
    <location>
        <begin position="231"/>
        <end position="256"/>
    </location>
</feature>
<dbReference type="CDD" id="cd02961">
    <property type="entry name" value="PDI_a_family"/>
    <property type="match status" value="1"/>
</dbReference>
<feature type="chain" id="PRO_5012485276" description="Thioredoxin domain-containing protein" evidence="8">
    <location>
        <begin position="21"/>
        <end position="259"/>
    </location>
</feature>
<evidence type="ECO:0000256" key="4">
    <source>
        <dbReference type="ARBA" id="ARBA00022989"/>
    </source>
</evidence>
<dbReference type="EMBL" id="KV919330">
    <property type="protein sequence ID" value="OSX70028.1"/>
    <property type="molecule type" value="Genomic_DNA"/>
</dbReference>
<accession>A0A1X6NN63</accession>
<evidence type="ECO:0000256" key="8">
    <source>
        <dbReference type="SAM" id="SignalP"/>
    </source>
</evidence>
<dbReference type="GO" id="GO:0005789">
    <property type="term" value="C:endoplasmic reticulum membrane"/>
    <property type="evidence" value="ECO:0007669"/>
    <property type="project" value="UniProtKB-SubCell"/>
</dbReference>
<keyword evidence="3 7" id="KW-0812">Transmembrane</keyword>
<dbReference type="InterPro" id="IPR013766">
    <property type="entry name" value="Thioredoxin_domain"/>
</dbReference>
<evidence type="ECO:0000256" key="1">
    <source>
        <dbReference type="ARBA" id="ARBA00003318"/>
    </source>
</evidence>
<dbReference type="Proteomes" id="UP000218209">
    <property type="component" value="Unassembled WGS sequence"/>
</dbReference>
<keyword evidence="4 7" id="KW-1133">Transmembrane helix</keyword>
<feature type="domain" description="Thioredoxin" evidence="9">
    <location>
        <begin position="21"/>
        <end position="161"/>
    </location>
</feature>
<dbReference type="PROSITE" id="PS51352">
    <property type="entry name" value="THIOREDOXIN_2"/>
    <property type="match status" value="1"/>
</dbReference>
<comment type="function">
    <text evidence="1">Participates in various redox reactions through the reversible oxidation of its active center dithiol to a disulfide and catalyzes dithiol-disulfide exchange reactions.</text>
</comment>
<dbReference type="Pfam" id="PF00085">
    <property type="entry name" value="Thioredoxin"/>
    <property type="match status" value="1"/>
</dbReference>
<dbReference type="AlphaFoldDB" id="A0A1X6NN63"/>
<evidence type="ECO:0000256" key="6">
    <source>
        <dbReference type="ARBA" id="ARBA00045246"/>
    </source>
</evidence>
<keyword evidence="11" id="KW-1185">Reference proteome</keyword>
<feature type="signal peptide" evidence="8">
    <location>
        <begin position="1"/>
        <end position="20"/>
    </location>
</feature>
<evidence type="ECO:0000256" key="3">
    <source>
        <dbReference type="ARBA" id="ARBA00022692"/>
    </source>
</evidence>
<dbReference type="PROSITE" id="PS00194">
    <property type="entry name" value="THIOREDOXIN_1"/>
    <property type="match status" value="1"/>
</dbReference>
<evidence type="ECO:0000256" key="5">
    <source>
        <dbReference type="ARBA" id="ARBA00023136"/>
    </source>
</evidence>
<dbReference type="InterPro" id="IPR017937">
    <property type="entry name" value="Thioredoxin_CS"/>
</dbReference>
<keyword evidence="5 7" id="KW-0472">Membrane</keyword>
<dbReference type="SUPFAM" id="SSF52833">
    <property type="entry name" value="Thioredoxin-like"/>
    <property type="match status" value="1"/>
</dbReference>
<dbReference type="PANTHER" id="PTHR46426:SF1">
    <property type="entry name" value="PROTEIN DISULFIDE-ISOMERASE TMX3"/>
    <property type="match status" value="1"/>
</dbReference>
<organism evidence="10 11">
    <name type="scientific">Porphyra umbilicalis</name>
    <name type="common">Purple laver</name>
    <name type="synonym">Red alga</name>
    <dbReference type="NCBI Taxonomy" id="2786"/>
    <lineage>
        <taxon>Eukaryota</taxon>
        <taxon>Rhodophyta</taxon>
        <taxon>Bangiophyceae</taxon>
        <taxon>Bangiales</taxon>
        <taxon>Bangiaceae</taxon>
        <taxon>Porphyra</taxon>
    </lineage>
</organism>
<dbReference type="InterPro" id="IPR036249">
    <property type="entry name" value="Thioredoxin-like_sf"/>
</dbReference>
<evidence type="ECO:0000259" key="9">
    <source>
        <dbReference type="PROSITE" id="PS51352"/>
    </source>
</evidence>
<dbReference type="PANTHER" id="PTHR46426">
    <property type="entry name" value="PROTEIN DISULFIDE-ISOMERASE TMX3"/>
    <property type="match status" value="1"/>
</dbReference>
<proteinExistence type="predicted"/>
<dbReference type="Gene3D" id="3.40.30.10">
    <property type="entry name" value="Glutaredoxin"/>
    <property type="match status" value="1"/>
</dbReference>
<evidence type="ECO:0000256" key="7">
    <source>
        <dbReference type="SAM" id="Phobius"/>
    </source>
</evidence>
<dbReference type="OrthoDB" id="427280at2759"/>
<dbReference type="InterPro" id="IPR052250">
    <property type="entry name" value="PDI_TMX3"/>
</dbReference>
<evidence type="ECO:0000256" key="2">
    <source>
        <dbReference type="ARBA" id="ARBA00004389"/>
    </source>
</evidence>
<evidence type="ECO:0000313" key="10">
    <source>
        <dbReference type="EMBL" id="OSX70028.1"/>
    </source>
</evidence>
<comment type="function">
    <text evidence="6">Probable disulfide isomerase, which participates in the folding of proteins containing disulfide bonds. May act as a dithiol oxidase. Acts as a regulator of endoplasmic reticulum-mitochondria contact sites via its ability to regulate redox signals.</text>
</comment>
<comment type="subcellular location">
    <subcellularLocation>
        <location evidence="2">Endoplasmic reticulum membrane</location>
        <topology evidence="2">Single-pass membrane protein</topology>
    </subcellularLocation>
</comment>
<evidence type="ECO:0000313" key="11">
    <source>
        <dbReference type="Proteomes" id="UP000218209"/>
    </source>
</evidence>
<sequence>MRRLWKAGLAVGLLMAVALGGDSGAAAAAATPQQRQAGVVHELNARNFDSTVSNGRWLVEFYAPWCLSCRSFAPIYAGMAQAIAASPTGGNVRVARVDGWTYSLLCRRFRVRAFPSFLVFQGGYVYEHIGKRSSTGLLTFALPPPVPSAAAAAAAAEDEEASADGKATSGSRAGKTLPVAAQDDVVVDGVRIDRVFGPMAPHWRVATYFSAIGGDLAAAGRGMSTAQLGGVVVGGGMALTVVIVVSLAVLTAPGFIKHD</sequence>
<reference evidence="10 11" key="1">
    <citation type="submission" date="2017-03" db="EMBL/GenBank/DDBJ databases">
        <title>WGS assembly of Porphyra umbilicalis.</title>
        <authorList>
            <person name="Brawley S.H."/>
            <person name="Blouin N.A."/>
            <person name="Ficko-Blean E."/>
            <person name="Wheeler G.L."/>
            <person name="Lohr M."/>
            <person name="Goodson H.V."/>
            <person name="Jenkins J.W."/>
            <person name="Blaby-Haas C.E."/>
            <person name="Helliwell K.E."/>
            <person name="Chan C."/>
            <person name="Marriage T."/>
            <person name="Bhattacharya D."/>
            <person name="Klein A.S."/>
            <person name="Badis Y."/>
            <person name="Brodie J."/>
            <person name="Cao Y."/>
            <person name="Collen J."/>
            <person name="Dittami S.M."/>
            <person name="Gachon C.M."/>
            <person name="Green B.R."/>
            <person name="Karpowicz S."/>
            <person name="Kim J.W."/>
            <person name="Kudahl U."/>
            <person name="Lin S."/>
            <person name="Michel G."/>
            <person name="Mittag M."/>
            <person name="Olson B.J."/>
            <person name="Pangilinan J."/>
            <person name="Peng Y."/>
            <person name="Qiu H."/>
            <person name="Shu S."/>
            <person name="Singer J.T."/>
            <person name="Smith A.G."/>
            <person name="Sprecher B.N."/>
            <person name="Wagner V."/>
            <person name="Wang W."/>
            <person name="Wang Z.-Y."/>
            <person name="Yan J."/>
            <person name="Yarish C."/>
            <person name="Zoeuner-Riek S."/>
            <person name="Zhuang Y."/>
            <person name="Zou Y."/>
            <person name="Lindquist E.A."/>
            <person name="Grimwood J."/>
            <person name="Barry K."/>
            <person name="Rokhsar D.S."/>
            <person name="Schmutz J."/>
            <person name="Stiller J.W."/>
            <person name="Grossman A.R."/>
            <person name="Prochnik S.E."/>
        </authorList>
    </citation>
    <scope>NUCLEOTIDE SEQUENCE [LARGE SCALE GENOMIC DNA]</scope>
    <source>
        <strain evidence="10">4086291</strain>
    </source>
</reference>
<keyword evidence="8" id="KW-0732">Signal</keyword>
<protein>
    <recommendedName>
        <fullName evidence="9">Thioredoxin domain-containing protein</fullName>
    </recommendedName>
</protein>
<gene>
    <name evidence="10" type="ORF">BU14_0946s0005</name>
</gene>
<name>A0A1X6NN63_PORUM</name>